<dbReference type="InterPro" id="IPR002182">
    <property type="entry name" value="NB-ARC"/>
</dbReference>
<evidence type="ECO:0000313" key="3">
    <source>
        <dbReference type="Proteomes" id="UP000649573"/>
    </source>
</evidence>
<reference evidence="3" key="1">
    <citation type="journal article" date="2019" name="Int. J. Syst. Evol. Microbiol.">
        <title>The Global Catalogue of Microorganisms (GCM) 10K type strain sequencing project: providing services to taxonomists for standard genome sequencing and annotation.</title>
        <authorList>
            <consortium name="The Broad Institute Genomics Platform"/>
            <consortium name="The Broad Institute Genome Sequencing Center for Infectious Disease"/>
            <person name="Wu L."/>
            <person name="Ma J."/>
        </authorList>
    </citation>
    <scope>NUCLEOTIDE SEQUENCE [LARGE SCALE GENOMIC DNA]</scope>
    <source>
        <strain evidence="3">JCM 3296</strain>
    </source>
</reference>
<comment type="caution">
    <text evidence="2">The sequence shown here is derived from an EMBL/GenBank/DDBJ whole genome shotgun (WGS) entry which is preliminary data.</text>
</comment>
<evidence type="ECO:0000313" key="2">
    <source>
        <dbReference type="EMBL" id="GGU52926.1"/>
    </source>
</evidence>
<dbReference type="InterPro" id="IPR053137">
    <property type="entry name" value="NLR-like"/>
</dbReference>
<dbReference type="Proteomes" id="UP000649573">
    <property type="component" value="Unassembled WGS sequence"/>
</dbReference>
<dbReference type="InterPro" id="IPR027417">
    <property type="entry name" value="P-loop_NTPase"/>
</dbReference>
<protein>
    <submittedName>
        <fullName evidence="2">Tetratricopeptide repeat protein</fullName>
    </submittedName>
</protein>
<dbReference type="PANTHER" id="PTHR46082:SF11">
    <property type="entry name" value="AAA+ ATPASE DOMAIN-CONTAINING PROTEIN-RELATED"/>
    <property type="match status" value="1"/>
</dbReference>
<name>A0ABQ2UTI5_9PSEU</name>
<sequence length="862" mass="93044">MIGMDDHAPADPRATFAEALRRLRGTVPDVSDELLARRASATALPSGRKVGINARRLGEWLHGRSVPRQFEPVFALVRTIAAATGSAQGPTVEQWRQMWLAAQQHRVTPVAEQDEPGAELVVGRPPTDAVAMRERPELADAIDAALTGGDAHVLLTGPGGMGKSQLAAAAFHRARSRGGVFVWVPASSRQSVVSTYARAWRVIAGEDRPGHQTGGHGYGYDEDTQADLLVAWLRSADRPWLVVLDDVDDPADLEGLWPLGERGRCVITTRRRDARLIREGVAVVEVGVFGPAESVGYLRSRLGSATRDDAELAGLARALGHFPLALGQAAAFVIDTGMEVTAYRELVEGERERLADLFPASSPADGYDRTVATTWQLAARRAEALAKPGTVPRMLELVSLLAPGHVPEAVLLTTAACRWIGGTRLDALMALRALHRLGLVDHEAQVVAMHALVQRAIREAMAAATVPEAVQAAADALDESWTAAENAHDIEAVHTSIEALRRVAGEHLWQGRMHPVLRRAVEHLDHVGRMAAARDTAEDLLRTARSRLGPAHPDVVFLRVSSACATGELGDRTTALAALSAIRSDAEPVLAPTDPDVLLARMHEARQRFELGSATTALDDMTALYDDAKATLGPYHQTTLYIRRHMALYRGMAGDPVSARDEYAALAEELVARFGALHPQTLITRSELARWLGETDAPEAAVEAYLAATADMEVVLGRLHNETLIARHNLAYWRGLAGQLPEAVEEFSVVAEDSATAVGPRNPTTLIARVARAYWLGVGEDPAGGIAELDELEHVLGEVLGATHPRALRLRRQRAELRHRGGDTEGAVAELTAVLAEMRAVQDEDHPYTREAAALLADWGRT</sequence>
<dbReference type="PANTHER" id="PTHR46082">
    <property type="entry name" value="ATP/GTP-BINDING PROTEIN-RELATED"/>
    <property type="match status" value="1"/>
</dbReference>
<dbReference type="SUPFAM" id="SSF48452">
    <property type="entry name" value="TPR-like"/>
    <property type="match status" value="2"/>
</dbReference>
<keyword evidence="3" id="KW-1185">Reference proteome</keyword>
<dbReference type="Gene3D" id="3.40.50.300">
    <property type="entry name" value="P-loop containing nucleotide triphosphate hydrolases"/>
    <property type="match status" value="1"/>
</dbReference>
<accession>A0ABQ2UTI5</accession>
<proteinExistence type="predicted"/>
<dbReference type="Pfam" id="PF00931">
    <property type="entry name" value="NB-ARC"/>
    <property type="match status" value="1"/>
</dbReference>
<dbReference type="InterPro" id="IPR011990">
    <property type="entry name" value="TPR-like_helical_dom_sf"/>
</dbReference>
<feature type="domain" description="NB-ARC" evidence="1">
    <location>
        <begin position="152"/>
        <end position="274"/>
    </location>
</feature>
<organism evidence="2 3">
    <name type="scientific">Lentzea flava</name>
    <dbReference type="NCBI Taxonomy" id="103732"/>
    <lineage>
        <taxon>Bacteria</taxon>
        <taxon>Bacillati</taxon>
        <taxon>Actinomycetota</taxon>
        <taxon>Actinomycetes</taxon>
        <taxon>Pseudonocardiales</taxon>
        <taxon>Pseudonocardiaceae</taxon>
        <taxon>Lentzea</taxon>
    </lineage>
</organism>
<evidence type="ECO:0000259" key="1">
    <source>
        <dbReference type="Pfam" id="PF00931"/>
    </source>
</evidence>
<gene>
    <name evidence="2" type="ORF">GCM10010178_52100</name>
</gene>
<dbReference type="Gene3D" id="1.25.40.10">
    <property type="entry name" value="Tetratricopeptide repeat domain"/>
    <property type="match status" value="2"/>
</dbReference>
<dbReference type="EMBL" id="BMRE01000025">
    <property type="protein sequence ID" value="GGU52926.1"/>
    <property type="molecule type" value="Genomic_DNA"/>
</dbReference>
<dbReference type="SUPFAM" id="SSF52540">
    <property type="entry name" value="P-loop containing nucleoside triphosphate hydrolases"/>
    <property type="match status" value="1"/>
</dbReference>